<protein>
    <submittedName>
        <fullName evidence="1">Uncharacterized protein</fullName>
    </submittedName>
</protein>
<proteinExistence type="predicted"/>
<dbReference type="EMBL" id="LC738874">
    <property type="protein sequence ID" value="BDT62340.1"/>
    <property type="molecule type" value="Genomic_DNA"/>
</dbReference>
<reference evidence="1" key="1">
    <citation type="submission" date="2022-10" db="EMBL/GenBank/DDBJ databases">
        <title>Genome sequences of endogenous nimaviruses in decapod crustaceans.</title>
        <authorList>
            <person name="Kawato S."/>
            <person name="Nozaki R."/>
            <person name="Kondo H."/>
            <person name="Hirono I."/>
        </authorList>
    </citation>
    <scope>NUCLEOTIDE SEQUENCE</scope>
    <source>
        <strain evidence="1">Okinawa2016</strain>
    </source>
</reference>
<sequence length="126" mass="14729">MTSQTSKDIRQHLVAYREDAGLLNEPNRIKIETLTKANQPITIEYRCNIIRWMVKNDIDGGMNHLLSFGSGIKQKTRNHAELVTKKNERFQIFIYTNPEYGHEDRFLKNLKTYIEDIVNNTSNSDN</sequence>
<accession>A0A9C7BQ76</accession>
<evidence type="ECO:0000313" key="1">
    <source>
        <dbReference type="EMBL" id="BDT62340.1"/>
    </source>
</evidence>
<organism evidence="1">
    <name type="scientific">Melicertus latisulcatus majanivirus</name>
    <dbReference type="NCBI Taxonomy" id="2984277"/>
    <lineage>
        <taxon>Viruses</taxon>
        <taxon>Viruses incertae sedis</taxon>
        <taxon>Naldaviricetes</taxon>
        <taxon>Nimaviridae</taxon>
    </lineage>
</organism>
<name>A0A9C7BQ76_9VIRU</name>